<protein>
    <submittedName>
        <fullName evidence="3">Lamin tail-like protein</fullName>
    </submittedName>
</protein>
<feature type="domain" description="LTD" evidence="2">
    <location>
        <begin position="1"/>
        <end position="183"/>
    </location>
</feature>
<dbReference type="Pfam" id="PF13403">
    <property type="entry name" value="Hint_2"/>
    <property type="match status" value="1"/>
</dbReference>
<proteinExistence type="predicted"/>
<name>A0A2T6BFF9_9RHOB</name>
<evidence type="ECO:0000256" key="1">
    <source>
        <dbReference type="SAM" id="MobiDB-lite"/>
    </source>
</evidence>
<dbReference type="SUPFAM" id="SSF51294">
    <property type="entry name" value="Hedgehog/intein (Hint) domain"/>
    <property type="match status" value="1"/>
</dbReference>
<accession>A0A2T6BFF9</accession>
<evidence type="ECO:0000313" key="3">
    <source>
        <dbReference type="EMBL" id="PTX54803.1"/>
    </source>
</evidence>
<dbReference type="SUPFAM" id="SSF74853">
    <property type="entry name" value="Lamin A/C globular tail domain"/>
    <property type="match status" value="1"/>
</dbReference>
<evidence type="ECO:0000313" key="4">
    <source>
        <dbReference type="Proteomes" id="UP000243978"/>
    </source>
</evidence>
<feature type="compositionally biased region" description="Low complexity" evidence="1">
    <location>
        <begin position="104"/>
        <end position="119"/>
    </location>
</feature>
<evidence type="ECO:0000259" key="2">
    <source>
        <dbReference type="PROSITE" id="PS51841"/>
    </source>
</evidence>
<gene>
    <name evidence="3" type="ORF">C8N43_3624</name>
</gene>
<dbReference type="InterPro" id="IPR036844">
    <property type="entry name" value="Hint_dom_sf"/>
</dbReference>
<dbReference type="InterPro" id="IPR036415">
    <property type="entry name" value="Lamin_tail_dom_sf"/>
</dbReference>
<dbReference type="InterPro" id="IPR028992">
    <property type="entry name" value="Hedgehog/Intein_dom"/>
</dbReference>
<dbReference type="Pfam" id="PF00932">
    <property type="entry name" value="LTD"/>
    <property type="match status" value="1"/>
</dbReference>
<comment type="caution">
    <text evidence="3">The sequence shown here is derived from an EMBL/GenBank/DDBJ whole genome shotgun (WGS) entry which is preliminary data.</text>
</comment>
<feature type="region of interest" description="Disordered" evidence="1">
    <location>
        <begin position="104"/>
        <end position="133"/>
    </location>
</feature>
<dbReference type="PROSITE" id="PS51841">
    <property type="entry name" value="LTD"/>
    <property type="match status" value="1"/>
</dbReference>
<reference evidence="3 4" key="1">
    <citation type="submission" date="2018-04" db="EMBL/GenBank/DDBJ databases">
        <title>Genomic Encyclopedia of Archaeal and Bacterial Type Strains, Phase II (KMG-II): from individual species to whole genera.</title>
        <authorList>
            <person name="Goeker M."/>
        </authorList>
    </citation>
    <scope>NUCLEOTIDE SEQUENCE [LARGE SCALE GENOMIC DNA]</scope>
    <source>
        <strain evidence="3 4">DSM 100977</strain>
    </source>
</reference>
<sequence>MPVANLGGVRFDQIYGDNSGGPEFDTDGDGTATQEDEFVSISNDSGGPMDISGWQIWSDASGVGAPDLPQDGLYHTFPPGTVLAPGETLYIINEITGPVPSWAQEASEGGVESGAGDESTNFLSEGSPDDASESVALVDPSTGDFIVFNMSPIPSDWTNEPGFPGTTLVGEVDGAAVQEDQNAGSSYRYNSTSESYEYSATSVPCVVRGTLIVTPGGPVPVETLRPGDMIATLDAGAMPVLWIGHHRVDINAPGRRHLAPVRIGGAMPALLLSPQHRLLTRSGHLAPAKGLLRMRGVRRERADRIVSYYHLLLERHCIIFANGLAVESLLLGGTHLASCSMSLKLALDRLKLRPTPPARPCLTVAETRRAAERDAHFLARHDCPSRAASLIPS</sequence>
<dbReference type="EMBL" id="QBKS01000002">
    <property type="protein sequence ID" value="PTX54803.1"/>
    <property type="molecule type" value="Genomic_DNA"/>
</dbReference>
<dbReference type="InterPro" id="IPR001322">
    <property type="entry name" value="Lamin_tail_dom"/>
</dbReference>
<dbReference type="AlphaFoldDB" id="A0A2T6BFF9"/>
<keyword evidence="4" id="KW-1185">Reference proteome</keyword>
<organism evidence="3 4">
    <name type="scientific">Litoreibacter ponti</name>
    <dbReference type="NCBI Taxonomy" id="1510457"/>
    <lineage>
        <taxon>Bacteria</taxon>
        <taxon>Pseudomonadati</taxon>
        <taxon>Pseudomonadota</taxon>
        <taxon>Alphaproteobacteria</taxon>
        <taxon>Rhodobacterales</taxon>
        <taxon>Roseobacteraceae</taxon>
        <taxon>Litoreibacter</taxon>
    </lineage>
</organism>
<dbReference type="Proteomes" id="UP000243978">
    <property type="component" value="Unassembled WGS sequence"/>
</dbReference>
<dbReference type="Gene3D" id="2.60.40.1260">
    <property type="entry name" value="Lamin Tail domain"/>
    <property type="match status" value="1"/>
</dbReference>